<dbReference type="SUPFAM" id="SSF48452">
    <property type="entry name" value="TPR-like"/>
    <property type="match status" value="1"/>
</dbReference>
<keyword evidence="7" id="KW-0472">Membrane</keyword>
<proteinExistence type="inferred from homology"/>
<keyword evidence="5" id="KW-0735">Signal-anchor</keyword>
<dbReference type="InterPro" id="IPR026057">
    <property type="entry name" value="TBL_C"/>
</dbReference>
<comment type="subcellular location">
    <subcellularLocation>
        <location evidence="1">Membrane</location>
        <topology evidence="1">Single-pass membrane protein</topology>
    </subcellularLocation>
</comment>
<dbReference type="InterPro" id="IPR025846">
    <property type="entry name" value="TBL_N"/>
</dbReference>
<dbReference type="PANTHER" id="PTHR47926:SF346">
    <property type="entry name" value="PENTATRICOPEPTIDE REPEAT-CONTAINING PROTEIN"/>
    <property type="match status" value="1"/>
</dbReference>
<gene>
    <name evidence="12" type="primary">LOC111433199</name>
</gene>
<dbReference type="RefSeq" id="XP_022925935.1">
    <property type="nucleotide sequence ID" value="XM_023070167.1"/>
</dbReference>
<accession>A0A6J1EJM2</accession>
<dbReference type="Pfam" id="PF14416">
    <property type="entry name" value="PMR5N"/>
    <property type="match status" value="1"/>
</dbReference>
<dbReference type="KEGG" id="cmos:111433199"/>
<evidence type="ECO:0000259" key="10">
    <source>
        <dbReference type="Pfam" id="PF14416"/>
    </source>
</evidence>
<evidence type="ECO:0000259" key="9">
    <source>
        <dbReference type="Pfam" id="PF13839"/>
    </source>
</evidence>
<evidence type="ECO:0000256" key="5">
    <source>
        <dbReference type="ARBA" id="ARBA00022968"/>
    </source>
</evidence>
<evidence type="ECO:0000256" key="6">
    <source>
        <dbReference type="ARBA" id="ARBA00022989"/>
    </source>
</evidence>
<comment type="similarity">
    <text evidence="2">Belongs to the PC-esterase family. TBL subfamily.</text>
</comment>
<evidence type="ECO:0000313" key="11">
    <source>
        <dbReference type="Proteomes" id="UP000504609"/>
    </source>
</evidence>
<dbReference type="GeneID" id="111433199"/>
<dbReference type="Pfam" id="PF01535">
    <property type="entry name" value="PPR"/>
    <property type="match status" value="3"/>
</dbReference>
<dbReference type="InterPro" id="IPR011990">
    <property type="entry name" value="TPR-like_helical_dom_sf"/>
</dbReference>
<dbReference type="InterPro" id="IPR002885">
    <property type="entry name" value="PPR_rpt"/>
</dbReference>
<dbReference type="Proteomes" id="UP000504609">
    <property type="component" value="Unplaced"/>
</dbReference>
<sequence>MMPLSGFFPSFDHYAFLISKCIKHKHLKVGMSLHSHLIKSALSFDPFLANRLIDMYSKCNSMENAQKAFDDLPFKNIHSWNTILASYSRAGFLSQARMIFDEMPHPNIVSYNTLISSFTHHGLYVEAMDIFWQMQQDFDRLVLDEFTFVSIVGTCACLGALEMLRQVHGAAIFIGLEFNMIVCNAVINAYGKCGEPGTSYSVFSRMQKRDVVTWTSMVVAYTQTSKLDDAFRVFRSMPVKNVHTWTALINAFVKNKYSNEALDLFQQMLEEKYSPNAFTFVGVLSACADLALIAKGKEIHAIIIRRSSDLNFPNVYMCNALVDLYSKSGDMKSARTLFNLVPKKDVVSWNSLITGFAQNGLGREALIAFRRMIEVGIKPNEVTFLGVLSACSHTGLSSEGLYIMELMEKSNDIKPSLDHYAVLIDMFGRKNRLAEALDLISRAPNASKHIGIWGAVLGACRIHDNLDLAIRAAETLFEMEPDNAGRYVMLSNVFAAASRWMDAHNVRKLMEERGFKKEVAQSFIEIRNFAEMKLRNNFPARGKHCSFVMAALAFTIVVLWAWGENSFITTSQSVQAWYRTSYSGFMVGSTYSSVIPDTVKENTEKTYSNSSTKEETVKDDAHSEVTHTYAASTINFNRSKSSENSKYLAQTSGAAFESTLFFYFLNFSACSYGNGEWVLDDSRPLYSGFGCKRWLSATWACRLTERTDFSYERYRWVTKDCELPAFERSEFLKRMQDKTIAFIDDSLGRQQFQSLMCMATGGEESPEIKDVGKEYGLVKAKGAIRSDGWAYRFPSINTTILYYWSTSLNELLPLNMSDPATSVAMHLDRPPAFLRNFLHLFDVLVLNTGHHWNKVKVRENRWVMYKDGIRSELDNLKEIDTAKNYTVHSIVQWLDLQLSSHPRLKVFFRTISPRHFRNGEWNNKGSCVNTTPLSRGSKVEQNRSNDPIVESAVSGTQVRMLDITALSDLRDEAHRSHYNIKGTSGGSDCLHWCLPGIPDTWNMILFAQM</sequence>
<feature type="repeat" description="PPR" evidence="8">
    <location>
        <begin position="76"/>
        <end position="110"/>
    </location>
</feature>
<keyword evidence="4" id="KW-0677">Repeat</keyword>
<feature type="repeat" description="PPR" evidence="8">
    <location>
        <begin position="179"/>
        <end position="213"/>
    </location>
</feature>
<reference evidence="12" key="1">
    <citation type="submission" date="2025-08" db="UniProtKB">
        <authorList>
            <consortium name="RefSeq"/>
        </authorList>
    </citation>
    <scope>IDENTIFICATION</scope>
    <source>
        <tissue evidence="12">Young leaves</tissue>
    </source>
</reference>
<dbReference type="InterPro" id="IPR046848">
    <property type="entry name" value="E_motif"/>
</dbReference>
<evidence type="ECO:0000256" key="8">
    <source>
        <dbReference type="PROSITE-ProRule" id="PRU00708"/>
    </source>
</evidence>
<organism evidence="11 12">
    <name type="scientific">Cucurbita moschata</name>
    <name type="common">Winter crookneck squash</name>
    <name type="synonym">Cucurbita pepo var. moschata</name>
    <dbReference type="NCBI Taxonomy" id="3662"/>
    <lineage>
        <taxon>Eukaryota</taxon>
        <taxon>Viridiplantae</taxon>
        <taxon>Streptophyta</taxon>
        <taxon>Embryophyta</taxon>
        <taxon>Tracheophyta</taxon>
        <taxon>Spermatophyta</taxon>
        <taxon>Magnoliopsida</taxon>
        <taxon>eudicotyledons</taxon>
        <taxon>Gunneridae</taxon>
        <taxon>Pentapetalae</taxon>
        <taxon>rosids</taxon>
        <taxon>fabids</taxon>
        <taxon>Cucurbitales</taxon>
        <taxon>Cucurbitaceae</taxon>
        <taxon>Cucurbiteae</taxon>
        <taxon>Cucurbita</taxon>
    </lineage>
</organism>
<dbReference type="InterPro" id="IPR046960">
    <property type="entry name" value="PPR_At4g14850-like_plant"/>
</dbReference>
<keyword evidence="3" id="KW-0812">Transmembrane</keyword>
<dbReference type="AlphaFoldDB" id="A0A6J1EJM2"/>
<feature type="repeat" description="PPR" evidence="8">
    <location>
        <begin position="241"/>
        <end position="275"/>
    </location>
</feature>
<evidence type="ECO:0000256" key="4">
    <source>
        <dbReference type="ARBA" id="ARBA00022737"/>
    </source>
</evidence>
<dbReference type="FunFam" id="1.25.40.10:FF:000090">
    <property type="entry name" value="Pentatricopeptide repeat-containing protein, chloroplastic"/>
    <property type="match status" value="1"/>
</dbReference>
<feature type="repeat" description="PPR" evidence="8">
    <location>
        <begin position="345"/>
        <end position="379"/>
    </location>
</feature>
<dbReference type="GO" id="GO:0016020">
    <property type="term" value="C:membrane"/>
    <property type="evidence" value="ECO:0007669"/>
    <property type="project" value="UniProtKB-SubCell"/>
</dbReference>
<dbReference type="Pfam" id="PF20431">
    <property type="entry name" value="E_motif"/>
    <property type="match status" value="1"/>
</dbReference>
<dbReference type="GO" id="GO:0016740">
    <property type="term" value="F:transferase activity"/>
    <property type="evidence" value="ECO:0007669"/>
    <property type="project" value="InterPro"/>
</dbReference>
<keyword evidence="6" id="KW-1133">Transmembrane helix</keyword>
<dbReference type="PROSITE" id="PS51375">
    <property type="entry name" value="PPR"/>
    <property type="match status" value="4"/>
</dbReference>
<dbReference type="Pfam" id="PF13041">
    <property type="entry name" value="PPR_2"/>
    <property type="match status" value="2"/>
</dbReference>
<dbReference type="GO" id="GO:0009451">
    <property type="term" value="P:RNA modification"/>
    <property type="evidence" value="ECO:0007669"/>
    <property type="project" value="InterPro"/>
</dbReference>
<dbReference type="FunFam" id="1.25.40.10:FF:000442">
    <property type="entry name" value="Pentatricopeptide repeat-containing protein At3g49710"/>
    <property type="match status" value="1"/>
</dbReference>
<dbReference type="GO" id="GO:0003723">
    <property type="term" value="F:RNA binding"/>
    <property type="evidence" value="ECO:0007669"/>
    <property type="project" value="InterPro"/>
</dbReference>
<evidence type="ECO:0000256" key="3">
    <source>
        <dbReference type="ARBA" id="ARBA00022692"/>
    </source>
</evidence>
<dbReference type="PANTHER" id="PTHR47926">
    <property type="entry name" value="PENTATRICOPEPTIDE REPEAT-CONTAINING PROTEIN"/>
    <property type="match status" value="1"/>
</dbReference>
<dbReference type="Gene3D" id="1.25.40.10">
    <property type="entry name" value="Tetratricopeptide repeat domain"/>
    <property type="match status" value="4"/>
</dbReference>
<evidence type="ECO:0000313" key="12">
    <source>
        <dbReference type="RefSeq" id="XP_022925935.1"/>
    </source>
</evidence>
<feature type="domain" description="Trichome birefringence-like N-terminal" evidence="10">
    <location>
        <begin position="669"/>
        <end position="722"/>
    </location>
</feature>
<feature type="domain" description="Trichome birefringence-like C-terminal" evidence="9">
    <location>
        <begin position="723"/>
        <end position="1007"/>
    </location>
</feature>
<evidence type="ECO:0000256" key="1">
    <source>
        <dbReference type="ARBA" id="ARBA00004167"/>
    </source>
</evidence>
<evidence type="ECO:0000256" key="2">
    <source>
        <dbReference type="ARBA" id="ARBA00007727"/>
    </source>
</evidence>
<keyword evidence="11" id="KW-1185">Reference proteome</keyword>
<dbReference type="NCBIfam" id="TIGR00756">
    <property type="entry name" value="PPR"/>
    <property type="match status" value="6"/>
</dbReference>
<protein>
    <submittedName>
        <fullName evidence="12">Pentatricopeptide repeat-containing protein At2g21090-like isoform X1</fullName>
    </submittedName>
</protein>
<name>A0A6J1EJM2_CUCMO</name>
<evidence type="ECO:0000256" key="7">
    <source>
        <dbReference type="ARBA" id="ARBA00023136"/>
    </source>
</evidence>
<dbReference type="Pfam" id="PF13839">
    <property type="entry name" value="PC-Esterase"/>
    <property type="match status" value="1"/>
</dbReference>